<dbReference type="GO" id="GO:0022900">
    <property type="term" value="P:electron transport chain"/>
    <property type="evidence" value="ECO:0007669"/>
    <property type="project" value="InterPro"/>
</dbReference>
<evidence type="ECO:0000256" key="1">
    <source>
        <dbReference type="ARBA" id="ARBA00022448"/>
    </source>
</evidence>
<evidence type="ECO:0000313" key="8">
    <source>
        <dbReference type="Proteomes" id="UP000054823"/>
    </source>
</evidence>
<dbReference type="Gene3D" id="1.20.120.10">
    <property type="entry name" value="Cytochrome c/b562"/>
    <property type="match status" value="1"/>
</dbReference>
<evidence type="ECO:0000256" key="6">
    <source>
        <dbReference type="SAM" id="SignalP"/>
    </source>
</evidence>
<dbReference type="InterPro" id="IPR010980">
    <property type="entry name" value="Cyt_c/b562"/>
</dbReference>
<evidence type="ECO:0000256" key="2">
    <source>
        <dbReference type="ARBA" id="ARBA00022617"/>
    </source>
</evidence>
<evidence type="ECO:0000256" key="3">
    <source>
        <dbReference type="ARBA" id="ARBA00022723"/>
    </source>
</evidence>
<dbReference type="SUPFAM" id="SSF47175">
    <property type="entry name" value="Cytochromes"/>
    <property type="match status" value="1"/>
</dbReference>
<dbReference type="PIRSF" id="PIRSF000027">
    <property type="entry name" value="Cytc_c_prime"/>
    <property type="match status" value="1"/>
</dbReference>
<keyword evidence="5" id="KW-0408">Iron</keyword>
<feature type="chain" id="PRO_5006061699" evidence="6">
    <location>
        <begin position="22"/>
        <end position="189"/>
    </location>
</feature>
<dbReference type="OrthoDB" id="8115790at2"/>
<dbReference type="RefSeq" id="WP_046212313.1">
    <property type="nucleotide sequence ID" value="NZ_CYPW01000008.1"/>
</dbReference>
<keyword evidence="1" id="KW-0813">Transport</keyword>
<dbReference type="EMBL" id="CYPW01000008">
    <property type="protein sequence ID" value="CUH51737.1"/>
    <property type="molecule type" value="Genomic_DNA"/>
</dbReference>
<evidence type="ECO:0000256" key="4">
    <source>
        <dbReference type="ARBA" id="ARBA00022982"/>
    </source>
</evidence>
<dbReference type="Pfam" id="PF01322">
    <property type="entry name" value="Cytochrom_C_2"/>
    <property type="match status" value="1"/>
</dbReference>
<keyword evidence="4" id="KW-0249">Electron transport</keyword>
<dbReference type="InterPro" id="IPR012127">
    <property type="entry name" value="Cyt_c_prime"/>
</dbReference>
<keyword evidence="3" id="KW-0479">Metal-binding</keyword>
<gene>
    <name evidence="7" type="ORF">SHM7688_01176</name>
</gene>
<accession>A0A0P1EN33</accession>
<keyword evidence="8" id="KW-1185">Reference proteome</keyword>
<keyword evidence="2" id="KW-0349">Heme</keyword>
<feature type="signal peptide" evidence="6">
    <location>
        <begin position="1"/>
        <end position="21"/>
    </location>
</feature>
<dbReference type="GO" id="GO:0009055">
    <property type="term" value="F:electron transfer activity"/>
    <property type="evidence" value="ECO:0007669"/>
    <property type="project" value="InterPro"/>
</dbReference>
<dbReference type="GO" id="GO:0042597">
    <property type="term" value="C:periplasmic space"/>
    <property type="evidence" value="ECO:0007669"/>
    <property type="project" value="InterPro"/>
</dbReference>
<protein>
    <submittedName>
        <fullName evidence="7">Cytochrome c556</fullName>
    </submittedName>
</protein>
<evidence type="ECO:0000313" key="7">
    <source>
        <dbReference type="EMBL" id="CUH51737.1"/>
    </source>
</evidence>
<dbReference type="InterPro" id="IPR002321">
    <property type="entry name" value="Cyt_c_II"/>
</dbReference>
<dbReference type="AlphaFoldDB" id="A0A0P1EN33"/>
<dbReference type="GO" id="GO:0020037">
    <property type="term" value="F:heme binding"/>
    <property type="evidence" value="ECO:0007669"/>
    <property type="project" value="InterPro"/>
</dbReference>
<dbReference type="STRING" id="321267.SHM7688_01176"/>
<sequence>MKKTTLLLSLAAISAASLVWAHGGATGIVKERMDGMVAMSKATKAITPMMRGNVEYNAEAIREYARTIEEHAGEAMTKLFPEGSGGMPSEAKDDVWTDWEQFEVLAMQLESLGKGLGQAAENGLAASGSADGASTNMMGTGGMMGTGSMMGAGSMIDIEMLAQMPADAVFAKVGQACSACHTKFRAESN</sequence>
<name>A0A0P1EN33_9RHOB</name>
<dbReference type="Proteomes" id="UP000054823">
    <property type="component" value="Unassembled WGS sequence"/>
</dbReference>
<reference evidence="7 8" key="1">
    <citation type="submission" date="2015-09" db="EMBL/GenBank/DDBJ databases">
        <authorList>
            <consortium name="Swine Surveillance"/>
        </authorList>
    </citation>
    <scope>NUCLEOTIDE SEQUENCE [LARGE SCALE GENOMIC DNA]</scope>
    <source>
        <strain evidence="7 8">CECT 7688</strain>
    </source>
</reference>
<dbReference type="PROSITE" id="PS51009">
    <property type="entry name" value="CYTCII"/>
    <property type="match status" value="1"/>
</dbReference>
<organism evidence="7 8">
    <name type="scientific">Shimia marina</name>
    <dbReference type="NCBI Taxonomy" id="321267"/>
    <lineage>
        <taxon>Bacteria</taxon>
        <taxon>Pseudomonadati</taxon>
        <taxon>Pseudomonadota</taxon>
        <taxon>Alphaproteobacteria</taxon>
        <taxon>Rhodobacterales</taxon>
        <taxon>Roseobacteraceae</taxon>
    </lineage>
</organism>
<proteinExistence type="predicted"/>
<evidence type="ECO:0000256" key="5">
    <source>
        <dbReference type="ARBA" id="ARBA00023004"/>
    </source>
</evidence>
<dbReference type="GO" id="GO:0005506">
    <property type="term" value="F:iron ion binding"/>
    <property type="evidence" value="ECO:0007669"/>
    <property type="project" value="InterPro"/>
</dbReference>
<keyword evidence="6" id="KW-0732">Signal</keyword>